<dbReference type="InterPro" id="IPR047112">
    <property type="entry name" value="RecG/Mfd"/>
</dbReference>
<dbReference type="Gene3D" id="2.40.50.140">
    <property type="entry name" value="Nucleic acid-binding proteins"/>
    <property type="match status" value="1"/>
</dbReference>
<dbReference type="CDD" id="cd04488">
    <property type="entry name" value="RecG_wedge_OBF"/>
    <property type="match status" value="1"/>
</dbReference>
<proteinExistence type="predicted"/>
<evidence type="ECO:0000259" key="10">
    <source>
        <dbReference type="PROSITE" id="PS51194"/>
    </source>
</evidence>
<comment type="caution">
    <text evidence="11">The sequence shown here is derived from an EMBL/GenBank/DDBJ whole genome shotgun (WGS) entry which is preliminary data.</text>
</comment>
<dbReference type="Proteomes" id="UP000321769">
    <property type="component" value="Unassembled WGS sequence"/>
</dbReference>
<dbReference type="GO" id="GO:0003678">
    <property type="term" value="F:DNA helicase activity"/>
    <property type="evidence" value="ECO:0007669"/>
    <property type="project" value="TreeGrafter"/>
</dbReference>
<name>A0A512HVM5_9ACTN</name>
<dbReference type="PANTHER" id="PTHR47964:SF1">
    <property type="entry name" value="ATP-DEPENDENT DNA HELICASE HOMOLOG RECG, CHLOROPLASTIC"/>
    <property type="match status" value="1"/>
</dbReference>
<feature type="domain" description="Helicase ATP-binding" evidence="9">
    <location>
        <begin position="278"/>
        <end position="455"/>
    </location>
</feature>
<keyword evidence="6" id="KW-0238">DNA-binding</keyword>
<evidence type="ECO:0000313" key="12">
    <source>
        <dbReference type="Proteomes" id="UP000321769"/>
    </source>
</evidence>
<evidence type="ECO:0000256" key="8">
    <source>
        <dbReference type="ARBA" id="ARBA00049819"/>
    </source>
</evidence>
<keyword evidence="12" id="KW-1185">Reference proteome</keyword>
<dbReference type="SMART" id="SM00487">
    <property type="entry name" value="DEXDc"/>
    <property type="match status" value="1"/>
</dbReference>
<evidence type="ECO:0000256" key="1">
    <source>
        <dbReference type="ARBA" id="ARBA00022741"/>
    </source>
</evidence>
<keyword evidence="3" id="KW-0378">Hydrolase</keyword>
<keyword evidence="2" id="KW-0227">DNA damage</keyword>
<dbReference type="SMART" id="SM00490">
    <property type="entry name" value="HELICc"/>
    <property type="match status" value="1"/>
</dbReference>
<feature type="domain" description="Helicase C-terminal" evidence="10">
    <location>
        <begin position="478"/>
        <end position="676"/>
    </location>
</feature>
<evidence type="ECO:0000256" key="6">
    <source>
        <dbReference type="ARBA" id="ARBA00023125"/>
    </source>
</evidence>
<dbReference type="GO" id="GO:0016787">
    <property type="term" value="F:hydrolase activity"/>
    <property type="evidence" value="ECO:0007669"/>
    <property type="project" value="UniProtKB-KW"/>
</dbReference>
<dbReference type="SUPFAM" id="SSF50249">
    <property type="entry name" value="Nucleic acid-binding proteins"/>
    <property type="match status" value="1"/>
</dbReference>
<keyword evidence="7" id="KW-0234">DNA repair</keyword>
<organism evidence="11 12">
    <name type="scientific">Aeromicrobium flavum</name>
    <dbReference type="NCBI Taxonomy" id="416568"/>
    <lineage>
        <taxon>Bacteria</taxon>
        <taxon>Bacillati</taxon>
        <taxon>Actinomycetota</taxon>
        <taxon>Actinomycetes</taxon>
        <taxon>Propionibacteriales</taxon>
        <taxon>Nocardioidaceae</taxon>
        <taxon>Aeromicrobium</taxon>
    </lineage>
</organism>
<evidence type="ECO:0000256" key="4">
    <source>
        <dbReference type="ARBA" id="ARBA00022806"/>
    </source>
</evidence>
<dbReference type="InterPro" id="IPR011545">
    <property type="entry name" value="DEAD/DEAH_box_helicase_dom"/>
</dbReference>
<protein>
    <recommendedName>
        <fullName evidence="8">Probable DNA 3'-5' helicase RecG</fullName>
    </recommendedName>
</protein>
<dbReference type="InterPro" id="IPR045562">
    <property type="entry name" value="RecG_dom3_C"/>
</dbReference>
<dbReference type="Pfam" id="PF17191">
    <property type="entry name" value="RecG_wedge"/>
    <property type="match status" value="1"/>
</dbReference>
<dbReference type="EMBL" id="BJZQ01000007">
    <property type="protein sequence ID" value="GEO89503.1"/>
    <property type="molecule type" value="Genomic_DNA"/>
</dbReference>
<dbReference type="PROSITE" id="PS51192">
    <property type="entry name" value="HELICASE_ATP_BIND_1"/>
    <property type="match status" value="1"/>
</dbReference>
<dbReference type="InterPro" id="IPR033454">
    <property type="entry name" value="RecG_wedge"/>
</dbReference>
<dbReference type="Gene3D" id="3.40.50.300">
    <property type="entry name" value="P-loop containing nucleotide triphosphate hydrolases"/>
    <property type="match status" value="2"/>
</dbReference>
<dbReference type="AlphaFoldDB" id="A0A512HVM5"/>
<dbReference type="GO" id="GO:0005524">
    <property type="term" value="F:ATP binding"/>
    <property type="evidence" value="ECO:0007669"/>
    <property type="project" value="UniProtKB-KW"/>
</dbReference>
<evidence type="ECO:0000259" key="9">
    <source>
        <dbReference type="PROSITE" id="PS51192"/>
    </source>
</evidence>
<dbReference type="Pfam" id="PF00270">
    <property type="entry name" value="DEAD"/>
    <property type="match status" value="1"/>
</dbReference>
<accession>A0A512HVM5</accession>
<evidence type="ECO:0000313" key="11">
    <source>
        <dbReference type="EMBL" id="GEO89503.1"/>
    </source>
</evidence>
<reference evidence="11 12" key="1">
    <citation type="submission" date="2019-07" db="EMBL/GenBank/DDBJ databases">
        <title>Whole genome shotgun sequence of Aeromicrobium flavum NBRC 107625.</title>
        <authorList>
            <person name="Hosoyama A."/>
            <person name="Uohara A."/>
            <person name="Ohji S."/>
            <person name="Ichikawa N."/>
        </authorList>
    </citation>
    <scope>NUCLEOTIDE SEQUENCE [LARGE SCALE GENOMIC DNA]</scope>
    <source>
        <strain evidence="11 12">NBRC 107625</strain>
    </source>
</reference>
<evidence type="ECO:0000256" key="7">
    <source>
        <dbReference type="ARBA" id="ARBA00023204"/>
    </source>
</evidence>
<dbReference type="InterPro" id="IPR012340">
    <property type="entry name" value="NA-bd_OB-fold"/>
</dbReference>
<keyword evidence="4 11" id="KW-0347">Helicase</keyword>
<dbReference type="GO" id="GO:0006281">
    <property type="term" value="P:DNA repair"/>
    <property type="evidence" value="ECO:0007669"/>
    <property type="project" value="UniProtKB-KW"/>
</dbReference>
<evidence type="ECO:0000256" key="5">
    <source>
        <dbReference type="ARBA" id="ARBA00022840"/>
    </source>
</evidence>
<dbReference type="InterPro" id="IPR014001">
    <property type="entry name" value="Helicase_ATP-bd"/>
</dbReference>
<dbReference type="GO" id="GO:0003677">
    <property type="term" value="F:DNA binding"/>
    <property type="evidence" value="ECO:0007669"/>
    <property type="project" value="UniProtKB-KW"/>
</dbReference>
<keyword evidence="1" id="KW-0547">Nucleotide-binding</keyword>
<sequence length="723" mass="78449">MAIDFDTRLSKVVGDSAKKLEKAFGHRTVGDLLRHFPRRYIDLEHPDSFTELEEGQVVAFVATVLDVKKLTFRNNPRKFRVVVTLSDGRATMEAVFFNQFAVSKTPVGSQQLLSGEVSVYQGRLQLASPHMRELPPGKTLADLGRGGGALPIYPAGGGLTTWDVERSVQLALDVVDVFPEPLPEQVRSERGLLDAPTAYEYIHRPRTRADWVFAQTRLRFEEAFEVQAVFARRRLDTQQRRATARPGRGDGIRVAFEQRLPFTLTEGQAKVAAEIDQDLSDTRPMHRLLQGEVGSGKTIVALLAMLQVVDSGGQAALLAPTEVLATQHHRSMERMLGDLAKGGMLGGADEATRVRLLTGSMGAKARQQALLDIVSGEAGIVVGTHALLEETVQFADLGLVVIDEQHRFGVEQRSILSDRAAAADGVSPHVLVMTATPIPRTIAMTVFGDLEVSTLRELPAGRQPIQTNVVPVAEQPTWIDRAWQRVHEEVGRGRQAYVVVSRIGEAVADDDVEPPEDDEDEKRPTVGLVELAEALEQGPLAGLRLGRLHGRMPADEKDAVMSAFAAGDLDVLVATTVVEVGVDVPNATMMILMDADRFGVSQLHQLRGRVGRGSEPGLCLLVTGSPAGTPARERLAAVAASTDGFELSRLDAELRREGDVLGARQSGVRSSLKLLSVVRDEKVIASARDAAVAALSSGDVPADLEASIRRLEESERADYLERA</sequence>
<dbReference type="PROSITE" id="PS51194">
    <property type="entry name" value="HELICASE_CTER"/>
    <property type="match status" value="1"/>
</dbReference>
<dbReference type="CDD" id="cd17992">
    <property type="entry name" value="DEXHc_RecG"/>
    <property type="match status" value="1"/>
</dbReference>
<dbReference type="RefSeq" id="WP_246119659.1">
    <property type="nucleotide sequence ID" value="NZ_BAAAYQ010000001.1"/>
</dbReference>
<dbReference type="SUPFAM" id="SSF52540">
    <property type="entry name" value="P-loop containing nucleoside triphosphate hydrolases"/>
    <property type="match status" value="2"/>
</dbReference>
<gene>
    <name evidence="11" type="primary">recG</name>
    <name evidence="11" type="ORF">AFL01nite_18300</name>
</gene>
<dbReference type="InterPro" id="IPR027417">
    <property type="entry name" value="P-loop_NTPase"/>
</dbReference>
<dbReference type="Pfam" id="PF19833">
    <property type="entry name" value="RecG_dom3_C"/>
    <property type="match status" value="1"/>
</dbReference>
<keyword evidence="5" id="KW-0067">ATP-binding</keyword>
<evidence type="ECO:0000256" key="2">
    <source>
        <dbReference type="ARBA" id="ARBA00022763"/>
    </source>
</evidence>
<dbReference type="Pfam" id="PF00271">
    <property type="entry name" value="Helicase_C"/>
    <property type="match status" value="1"/>
</dbReference>
<dbReference type="InterPro" id="IPR001650">
    <property type="entry name" value="Helicase_C-like"/>
</dbReference>
<evidence type="ECO:0000256" key="3">
    <source>
        <dbReference type="ARBA" id="ARBA00022801"/>
    </source>
</evidence>
<dbReference type="PANTHER" id="PTHR47964">
    <property type="entry name" value="ATP-DEPENDENT DNA HELICASE HOMOLOG RECG, CHLOROPLASTIC"/>
    <property type="match status" value="1"/>
</dbReference>